<dbReference type="AlphaFoldDB" id="A0A6B0UE69"/>
<evidence type="ECO:0000313" key="2">
    <source>
        <dbReference type="EMBL" id="MXU87065.1"/>
    </source>
</evidence>
<protein>
    <submittedName>
        <fullName evidence="2">Putative secreted protein</fullName>
    </submittedName>
</protein>
<feature type="signal peptide" evidence="1">
    <location>
        <begin position="1"/>
        <end position="29"/>
    </location>
</feature>
<keyword evidence="1" id="KW-0732">Signal</keyword>
<dbReference type="EMBL" id="GIFC01004982">
    <property type="protein sequence ID" value="MXU87065.1"/>
    <property type="molecule type" value="Transcribed_RNA"/>
</dbReference>
<reference evidence="2" key="1">
    <citation type="submission" date="2019-12" db="EMBL/GenBank/DDBJ databases">
        <title>An insight into the sialome of adult female Ixodes ricinus ticks feeding for 6 days.</title>
        <authorList>
            <person name="Perner J."/>
            <person name="Ribeiro J.M.C."/>
        </authorList>
    </citation>
    <scope>NUCLEOTIDE SEQUENCE</scope>
    <source>
        <strain evidence="2">Semi-engorged</strain>
        <tissue evidence="2">Salivary glands</tissue>
    </source>
</reference>
<accession>A0A6B0UE69</accession>
<sequence length="94" mass="10698">MMSMFASLSVIYPMHLIVTVFLLSAKSEGVYEYDNQEPTEGSSTLEHRRLLDVIGCIYDPPYCVPCQHSSQVWQVSFHDGEYFLTCRAATMLIV</sequence>
<proteinExistence type="predicted"/>
<evidence type="ECO:0000256" key="1">
    <source>
        <dbReference type="SAM" id="SignalP"/>
    </source>
</evidence>
<name>A0A6B0UE69_IXORI</name>
<feature type="chain" id="PRO_5025371721" evidence="1">
    <location>
        <begin position="30"/>
        <end position="94"/>
    </location>
</feature>
<organism evidence="2">
    <name type="scientific">Ixodes ricinus</name>
    <name type="common">Common tick</name>
    <name type="synonym">Acarus ricinus</name>
    <dbReference type="NCBI Taxonomy" id="34613"/>
    <lineage>
        <taxon>Eukaryota</taxon>
        <taxon>Metazoa</taxon>
        <taxon>Ecdysozoa</taxon>
        <taxon>Arthropoda</taxon>
        <taxon>Chelicerata</taxon>
        <taxon>Arachnida</taxon>
        <taxon>Acari</taxon>
        <taxon>Parasitiformes</taxon>
        <taxon>Ixodida</taxon>
        <taxon>Ixodoidea</taxon>
        <taxon>Ixodidae</taxon>
        <taxon>Ixodinae</taxon>
        <taxon>Ixodes</taxon>
    </lineage>
</organism>